<dbReference type="AlphaFoldDB" id="A0A2T5ISG1"/>
<proteinExistence type="predicted"/>
<evidence type="ECO:0000256" key="1">
    <source>
        <dbReference type="SAM" id="Phobius"/>
    </source>
</evidence>
<evidence type="ECO:0008006" key="4">
    <source>
        <dbReference type="Google" id="ProtNLM"/>
    </source>
</evidence>
<organism evidence="2 3">
    <name type="scientific">Agitococcus lubricus</name>
    <dbReference type="NCBI Taxonomy" id="1077255"/>
    <lineage>
        <taxon>Bacteria</taxon>
        <taxon>Pseudomonadati</taxon>
        <taxon>Pseudomonadota</taxon>
        <taxon>Gammaproteobacteria</taxon>
        <taxon>Moraxellales</taxon>
        <taxon>Moraxellaceae</taxon>
        <taxon>Agitococcus</taxon>
    </lineage>
</organism>
<dbReference type="PIRSF" id="PIRSF007580">
    <property type="entry name" value="UCP07580"/>
    <property type="match status" value="1"/>
</dbReference>
<sequence length="299" mass="33726">MNTLSTTPKQRKLSGATVGIPPRQMSFVQPKDAPRYFYADNATATLFFAMLSGFFPPGERFFMESVRHFRELITDETLKAQVSGFMGQEAIHGREHDRLNELFTMNGFDMTIPERTVKIGLSLLEKLPASTQLAATTFMEHFTASLAERLLTDEQFCSRADAEMIKIWQWHALEELEHKSVSYDVYNVVGNSHLERLVVCGLSVAVLVPVLAVSWGWMVAKEGKLGNVGDNLKGLNMLFGKKGFVSGILPQMPLFGRKNFHPKKHDTTALEELWRDKLFGENGQLRTEFKNYEAVMAVA</sequence>
<comment type="caution">
    <text evidence="2">The sequence shown here is derived from an EMBL/GenBank/DDBJ whole genome shotgun (WGS) entry which is preliminary data.</text>
</comment>
<keyword evidence="3" id="KW-1185">Reference proteome</keyword>
<dbReference type="Proteomes" id="UP000244223">
    <property type="component" value="Unassembled WGS sequence"/>
</dbReference>
<dbReference type="Pfam" id="PF10118">
    <property type="entry name" value="Metal_hydrol"/>
    <property type="match status" value="1"/>
</dbReference>
<keyword evidence="1" id="KW-0472">Membrane</keyword>
<reference evidence="2 3" key="1">
    <citation type="submission" date="2018-04" db="EMBL/GenBank/DDBJ databases">
        <title>Genomic Encyclopedia of Archaeal and Bacterial Type Strains, Phase II (KMG-II): from individual species to whole genera.</title>
        <authorList>
            <person name="Goeker M."/>
        </authorList>
    </citation>
    <scope>NUCLEOTIDE SEQUENCE [LARGE SCALE GENOMIC DNA]</scope>
    <source>
        <strain evidence="2 3">DSM 5822</strain>
    </source>
</reference>
<dbReference type="InterPro" id="IPR016516">
    <property type="entry name" value="UCP07580"/>
</dbReference>
<dbReference type="PANTHER" id="PTHR39456:SF1">
    <property type="entry name" value="METAL-DEPENDENT HYDROLASE"/>
    <property type="match status" value="1"/>
</dbReference>
<accession>A0A2T5ISG1</accession>
<keyword evidence="1" id="KW-0812">Transmembrane</keyword>
<dbReference type="EMBL" id="QAON01000030">
    <property type="protein sequence ID" value="PTQ86768.1"/>
    <property type="molecule type" value="Genomic_DNA"/>
</dbReference>
<name>A0A2T5ISG1_9GAMM</name>
<dbReference type="OrthoDB" id="485478at2"/>
<gene>
    <name evidence="2" type="ORF">C8N29_13013</name>
</gene>
<dbReference type="RefSeq" id="WP_107867023.1">
    <property type="nucleotide sequence ID" value="NZ_QAON01000030.1"/>
</dbReference>
<feature type="transmembrane region" description="Helical" evidence="1">
    <location>
        <begin position="197"/>
        <end position="218"/>
    </location>
</feature>
<evidence type="ECO:0000313" key="2">
    <source>
        <dbReference type="EMBL" id="PTQ86768.1"/>
    </source>
</evidence>
<evidence type="ECO:0000313" key="3">
    <source>
        <dbReference type="Proteomes" id="UP000244223"/>
    </source>
</evidence>
<dbReference type="PANTHER" id="PTHR39456">
    <property type="entry name" value="METAL-DEPENDENT HYDROLASE"/>
    <property type="match status" value="1"/>
</dbReference>
<keyword evidence="1" id="KW-1133">Transmembrane helix</keyword>
<protein>
    <recommendedName>
        <fullName evidence="4">Metal-dependent hydrolase</fullName>
    </recommendedName>
</protein>